<feature type="domain" description="F-box" evidence="1">
    <location>
        <begin position="57"/>
        <end position="107"/>
    </location>
</feature>
<name>A0A553HT04_9PEZI</name>
<comment type="caution">
    <text evidence="2">The sequence shown here is derived from an EMBL/GenBank/DDBJ whole genome shotgun (WGS) entry which is preliminary data.</text>
</comment>
<evidence type="ECO:0000313" key="2">
    <source>
        <dbReference type="EMBL" id="TRX91088.1"/>
    </source>
</evidence>
<accession>A0A553HT04</accession>
<evidence type="ECO:0000313" key="3">
    <source>
        <dbReference type="Proteomes" id="UP000319160"/>
    </source>
</evidence>
<evidence type="ECO:0000259" key="1">
    <source>
        <dbReference type="PROSITE" id="PS50181"/>
    </source>
</evidence>
<dbReference type="PROSITE" id="PS50181">
    <property type="entry name" value="FBOX"/>
    <property type="match status" value="1"/>
</dbReference>
<reference evidence="3" key="1">
    <citation type="submission" date="2019-06" db="EMBL/GenBank/DDBJ databases">
        <title>Draft genome sequence of the griseofulvin-producing fungus Xylaria cubensis strain G536.</title>
        <authorList>
            <person name="Mead M.E."/>
            <person name="Raja H.A."/>
            <person name="Steenwyk J.L."/>
            <person name="Knowles S.L."/>
            <person name="Oberlies N.H."/>
            <person name="Rokas A."/>
        </authorList>
    </citation>
    <scope>NUCLEOTIDE SEQUENCE [LARGE SCALE GENOMIC DNA]</scope>
    <source>
        <strain evidence="3">G536</strain>
    </source>
</reference>
<dbReference type="InterPro" id="IPR001810">
    <property type="entry name" value="F-box_dom"/>
</dbReference>
<dbReference type="InterPro" id="IPR036047">
    <property type="entry name" value="F-box-like_dom_sf"/>
</dbReference>
<sequence>MPTPILYQDKFGKVKVNLKAKLSRGTSVFRETSLTPSVLDHGYYSSRLQIAAPITGWGRLASLPNELIYMILEQCPMETLLSIMLVSRSALDFVLRLFGFDRILATLLIHIKAIRYLPSALDNFLTAMKGRTYASLNVLTTPRSCFSCGCDVVNIPGRPFPRSFVVCAECCIELGSVRILDSTRYRRVMASIDTMPPIRARL</sequence>
<dbReference type="OrthoDB" id="4753990at2759"/>
<protein>
    <recommendedName>
        <fullName evidence="1">F-box domain-containing protein</fullName>
    </recommendedName>
</protein>
<dbReference type="AlphaFoldDB" id="A0A553HT04"/>
<proteinExistence type="predicted"/>
<organism evidence="2 3">
    <name type="scientific">Xylaria flabelliformis</name>
    <dbReference type="NCBI Taxonomy" id="2512241"/>
    <lineage>
        <taxon>Eukaryota</taxon>
        <taxon>Fungi</taxon>
        <taxon>Dikarya</taxon>
        <taxon>Ascomycota</taxon>
        <taxon>Pezizomycotina</taxon>
        <taxon>Sordariomycetes</taxon>
        <taxon>Xylariomycetidae</taxon>
        <taxon>Xylariales</taxon>
        <taxon>Xylariaceae</taxon>
        <taxon>Xylaria</taxon>
    </lineage>
</organism>
<dbReference type="Pfam" id="PF00646">
    <property type="entry name" value="F-box"/>
    <property type="match status" value="1"/>
</dbReference>
<dbReference type="Proteomes" id="UP000319160">
    <property type="component" value="Unassembled WGS sequence"/>
</dbReference>
<gene>
    <name evidence="2" type="ORF">FHL15_008070</name>
</gene>
<dbReference type="SUPFAM" id="SSF81383">
    <property type="entry name" value="F-box domain"/>
    <property type="match status" value="1"/>
</dbReference>
<keyword evidence="3" id="KW-1185">Reference proteome</keyword>
<dbReference type="EMBL" id="VFLP01000049">
    <property type="protein sequence ID" value="TRX91088.1"/>
    <property type="molecule type" value="Genomic_DNA"/>
</dbReference>